<dbReference type="EMBL" id="LAZR01000048">
    <property type="protein sequence ID" value="KKN99137.1"/>
    <property type="molecule type" value="Genomic_DNA"/>
</dbReference>
<accession>A0A0F9VH13</accession>
<protein>
    <recommendedName>
        <fullName evidence="2">DUF4154 domain-containing protein</fullName>
    </recommendedName>
</protein>
<sequence>MTIISTRPLLRRFMIIGLLSAFAATSSHAQEGQIARSDGGSDAIARFVMNFGRFIDWPAAAFSSADSDLRVCVLGENELGRSLDQHVNGKRAGDRTISVSNLPGSDLSSARECHIVYVSSSETGRTAEITGAVAGSHALTVSEISNFPEDGGMIGLSGERGDRIAIRMNRTLIENTGLNVREQLMRAIQ</sequence>
<evidence type="ECO:0008006" key="2">
    <source>
        <dbReference type="Google" id="ProtNLM"/>
    </source>
</evidence>
<organism evidence="1">
    <name type="scientific">marine sediment metagenome</name>
    <dbReference type="NCBI Taxonomy" id="412755"/>
    <lineage>
        <taxon>unclassified sequences</taxon>
        <taxon>metagenomes</taxon>
        <taxon>ecological metagenomes</taxon>
    </lineage>
</organism>
<dbReference type="Pfam" id="PF13689">
    <property type="entry name" value="DUF4154"/>
    <property type="match status" value="1"/>
</dbReference>
<evidence type="ECO:0000313" key="1">
    <source>
        <dbReference type="EMBL" id="KKN99137.1"/>
    </source>
</evidence>
<dbReference type="AlphaFoldDB" id="A0A0F9VH13"/>
<name>A0A0F9VH13_9ZZZZ</name>
<reference evidence="1" key="1">
    <citation type="journal article" date="2015" name="Nature">
        <title>Complex archaea that bridge the gap between prokaryotes and eukaryotes.</title>
        <authorList>
            <person name="Spang A."/>
            <person name="Saw J.H."/>
            <person name="Jorgensen S.L."/>
            <person name="Zaremba-Niedzwiedzka K."/>
            <person name="Martijn J."/>
            <person name="Lind A.E."/>
            <person name="van Eijk R."/>
            <person name="Schleper C."/>
            <person name="Guy L."/>
            <person name="Ettema T.J."/>
        </authorList>
    </citation>
    <scope>NUCLEOTIDE SEQUENCE</scope>
</reference>
<comment type="caution">
    <text evidence="1">The sequence shown here is derived from an EMBL/GenBank/DDBJ whole genome shotgun (WGS) entry which is preliminary data.</text>
</comment>
<proteinExistence type="predicted"/>
<dbReference type="InterPro" id="IPR025293">
    <property type="entry name" value="YfiR/HmsC-like"/>
</dbReference>
<gene>
    <name evidence="1" type="ORF">LCGC14_0139300</name>
</gene>